<evidence type="ECO:0000256" key="2">
    <source>
        <dbReference type="ARBA" id="ARBA00022490"/>
    </source>
</evidence>
<evidence type="ECO:0008006" key="7">
    <source>
        <dbReference type="Google" id="ProtNLM"/>
    </source>
</evidence>
<keyword evidence="2" id="KW-0963">Cytoplasm</keyword>
<dbReference type="SUPFAM" id="SSF48452">
    <property type="entry name" value="TPR-like"/>
    <property type="match status" value="1"/>
</dbReference>
<protein>
    <recommendedName>
        <fullName evidence="7">Kinesin light chain</fullName>
    </recommendedName>
</protein>
<dbReference type="GO" id="GO:0007018">
    <property type="term" value="P:microtubule-based movement"/>
    <property type="evidence" value="ECO:0007669"/>
    <property type="project" value="TreeGrafter"/>
</dbReference>
<dbReference type="Gene3D" id="1.25.40.10">
    <property type="entry name" value="Tetratricopeptide repeat domain"/>
    <property type="match status" value="1"/>
</dbReference>
<reference evidence="5" key="1">
    <citation type="submission" date="2023-06" db="EMBL/GenBank/DDBJ databases">
        <title>Genome-scale phylogeny and comparative genomics of the fungal order Sordariales.</title>
        <authorList>
            <consortium name="Lawrence Berkeley National Laboratory"/>
            <person name="Hensen N."/>
            <person name="Bonometti L."/>
            <person name="Westerberg I."/>
            <person name="Brannstrom I.O."/>
            <person name="Guillou S."/>
            <person name="Cros-Aarteil S."/>
            <person name="Calhoun S."/>
            <person name="Haridas S."/>
            <person name="Kuo A."/>
            <person name="Mondo S."/>
            <person name="Pangilinan J."/>
            <person name="Riley R."/>
            <person name="Labutti K."/>
            <person name="Andreopoulos B."/>
            <person name="Lipzen A."/>
            <person name="Chen C."/>
            <person name="Yanf M."/>
            <person name="Daum C."/>
            <person name="Ng V."/>
            <person name="Clum A."/>
            <person name="Steindorff A."/>
            <person name="Ohm R."/>
            <person name="Martin F."/>
            <person name="Silar P."/>
            <person name="Natvig D."/>
            <person name="Lalanne C."/>
            <person name="Gautier V."/>
            <person name="Ament-Velasquez S.L."/>
            <person name="Kruys A."/>
            <person name="Hutchinson M.I."/>
            <person name="Powell A.J."/>
            <person name="Barry K."/>
            <person name="Miller A.N."/>
            <person name="Grigoriev I.V."/>
            <person name="Debuchy R."/>
            <person name="Gladieux P."/>
            <person name="Thoren M.H."/>
            <person name="Johannesson H."/>
        </authorList>
    </citation>
    <scope>NUCLEOTIDE SEQUENCE</scope>
    <source>
        <strain evidence="5">CBS 540.89</strain>
    </source>
</reference>
<dbReference type="InterPro" id="IPR011990">
    <property type="entry name" value="TPR-like_helical_dom_sf"/>
</dbReference>
<comment type="caution">
    <text evidence="5">The sequence shown here is derived from an EMBL/GenBank/DDBJ whole genome shotgun (WGS) entry which is preliminary data.</text>
</comment>
<evidence type="ECO:0000256" key="3">
    <source>
        <dbReference type="ARBA" id="ARBA00022737"/>
    </source>
</evidence>
<accession>A0AA40B2P8</accession>
<feature type="non-terminal residue" evidence="5">
    <location>
        <position position="1"/>
    </location>
</feature>
<sequence>KDAITLLKQVVAIKAKTLAEDHPSRLASQHALAGAYEANGQVKDAIALLEQVVAIRKRVLAEDHPDR</sequence>
<dbReference type="Proteomes" id="UP001172159">
    <property type="component" value="Unassembled WGS sequence"/>
</dbReference>
<evidence type="ECO:0000313" key="6">
    <source>
        <dbReference type="Proteomes" id="UP001172159"/>
    </source>
</evidence>
<dbReference type="EMBL" id="JAUKTV010000010">
    <property type="protein sequence ID" value="KAK0726407.1"/>
    <property type="molecule type" value="Genomic_DNA"/>
</dbReference>
<keyword evidence="6" id="KW-1185">Reference proteome</keyword>
<dbReference type="GO" id="GO:0005871">
    <property type="term" value="C:kinesin complex"/>
    <property type="evidence" value="ECO:0007669"/>
    <property type="project" value="InterPro"/>
</dbReference>
<dbReference type="PANTHER" id="PTHR45783:SF3">
    <property type="entry name" value="KINESIN LIGHT CHAIN"/>
    <property type="match status" value="1"/>
</dbReference>
<feature type="non-terminal residue" evidence="5">
    <location>
        <position position="67"/>
    </location>
</feature>
<dbReference type="GO" id="GO:0005737">
    <property type="term" value="C:cytoplasm"/>
    <property type="evidence" value="ECO:0007669"/>
    <property type="project" value="UniProtKB-SubCell"/>
</dbReference>
<proteinExistence type="predicted"/>
<dbReference type="Pfam" id="PF13374">
    <property type="entry name" value="TPR_10"/>
    <property type="match status" value="1"/>
</dbReference>
<organism evidence="5 6">
    <name type="scientific">Apiosordaria backusii</name>
    <dbReference type="NCBI Taxonomy" id="314023"/>
    <lineage>
        <taxon>Eukaryota</taxon>
        <taxon>Fungi</taxon>
        <taxon>Dikarya</taxon>
        <taxon>Ascomycota</taxon>
        <taxon>Pezizomycotina</taxon>
        <taxon>Sordariomycetes</taxon>
        <taxon>Sordariomycetidae</taxon>
        <taxon>Sordariales</taxon>
        <taxon>Lasiosphaeriaceae</taxon>
        <taxon>Apiosordaria</taxon>
    </lineage>
</organism>
<dbReference type="GO" id="GO:0019894">
    <property type="term" value="F:kinesin binding"/>
    <property type="evidence" value="ECO:0007669"/>
    <property type="project" value="TreeGrafter"/>
</dbReference>
<evidence type="ECO:0000256" key="1">
    <source>
        <dbReference type="ARBA" id="ARBA00004496"/>
    </source>
</evidence>
<dbReference type="PANTHER" id="PTHR45783">
    <property type="entry name" value="KINESIN LIGHT CHAIN"/>
    <property type="match status" value="1"/>
</dbReference>
<dbReference type="AlphaFoldDB" id="A0AA40B2P8"/>
<gene>
    <name evidence="5" type="ORF">B0T21DRAFT_268209</name>
</gene>
<comment type="subcellular location">
    <subcellularLocation>
        <location evidence="1">Cytoplasm</location>
    </subcellularLocation>
</comment>
<evidence type="ECO:0000313" key="5">
    <source>
        <dbReference type="EMBL" id="KAK0726407.1"/>
    </source>
</evidence>
<keyword evidence="4" id="KW-0802">TPR repeat</keyword>
<name>A0AA40B2P8_9PEZI</name>
<keyword evidence="3" id="KW-0677">Repeat</keyword>
<dbReference type="InterPro" id="IPR002151">
    <property type="entry name" value="Kinesin_light"/>
</dbReference>
<evidence type="ECO:0000256" key="4">
    <source>
        <dbReference type="ARBA" id="ARBA00022803"/>
    </source>
</evidence>